<dbReference type="PROSITE" id="PS50943">
    <property type="entry name" value="HTH_CROC1"/>
    <property type="match status" value="1"/>
</dbReference>
<dbReference type="PANTHER" id="PTHR46558">
    <property type="entry name" value="TRACRIPTIONAL REGULATORY PROTEIN-RELATED-RELATED"/>
    <property type="match status" value="1"/>
</dbReference>
<dbReference type="RefSeq" id="WP_167539591.1">
    <property type="nucleotide sequence ID" value="NZ_UGQB01000004.1"/>
</dbReference>
<keyword evidence="4" id="KW-1185">Reference proteome</keyword>
<dbReference type="STRING" id="1122244.GCA_000426885_01496"/>
<dbReference type="Gene3D" id="1.10.260.40">
    <property type="entry name" value="lambda repressor-like DNA-binding domains"/>
    <property type="match status" value="1"/>
</dbReference>
<protein>
    <submittedName>
        <fullName evidence="3">Anaerobic benzoate catabolism transcriptional regulator</fullName>
    </submittedName>
</protein>
<dbReference type="EMBL" id="UGQB01000004">
    <property type="protein sequence ID" value="STZ08096.1"/>
    <property type="molecule type" value="Genomic_DNA"/>
</dbReference>
<proteinExistence type="predicted"/>
<dbReference type="Proteomes" id="UP000254065">
    <property type="component" value="Unassembled WGS sequence"/>
</dbReference>
<evidence type="ECO:0000313" key="3">
    <source>
        <dbReference type="EMBL" id="STZ08096.1"/>
    </source>
</evidence>
<dbReference type="CDD" id="cd00093">
    <property type="entry name" value="HTH_XRE"/>
    <property type="match status" value="1"/>
</dbReference>
<reference evidence="3 4" key="1">
    <citation type="submission" date="2018-06" db="EMBL/GenBank/DDBJ databases">
        <authorList>
            <consortium name="Pathogen Informatics"/>
            <person name="Doyle S."/>
        </authorList>
    </citation>
    <scope>NUCLEOTIDE SEQUENCE [LARGE SCALE GENOMIC DNA]</scope>
    <source>
        <strain evidence="3 4">NCTC12877</strain>
    </source>
</reference>
<sequence>MQLDNFEGIQSNIRLNIIRFRRERAFTQEQLANELGYSQAFINQIESGQKDCNLEHVYKLATILQCSIHDLLPNKHLNLGDKYAK</sequence>
<evidence type="ECO:0000259" key="2">
    <source>
        <dbReference type="PROSITE" id="PS50943"/>
    </source>
</evidence>
<gene>
    <name evidence="3" type="ORF">NCTC12877_01087</name>
</gene>
<dbReference type="InterPro" id="IPR001387">
    <property type="entry name" value="Cro/C1-type_HTH"/>
</dbReference>
<feature type="domain" description="HTH cro/C1-type" evidence="2">
    <location>
        <begin position="17"/>
        <end position="71"/>
    </location>
</feature>
<dbReference type="SMART" id="SM00530">
    <property type="entry name" value="HTH_XRE"/>
    <property type="match status" value="1"/>
</dbReference>
<dbReference type="Pfam" id="PF01381">
    <property type="entry name" value="HTH_3"/>
    <property type="match status" value="1"/>
</dbReference>
<evidence type="ECO:0000256" key="1">
    <source>
        <dbReference type="ARBA" id="ARBA00023125"/>
    </source>
</evidence>
<dbReference type="SUPFAM" id="SSF47413">
    <property type="entry name" value="lambda repressor-like DNA-binding domains"/>
    <property type="match status" value="1"/>
</dbReference>
<keyword evidence="1" id="KW-0238">DNA-binding</keyword>
<dbReference type="GO" id="GO:0003677">
    <property type="term" value="F:DNA binding"/>
    <property type="evidence" value="ECO:0007669"/>
    <property type="project" value="UniProtKB-KW"/>
</dbReference>
<dbReference type="PANTHER" id="PTHR46558:SF4">
    <property type="entry name" value="DNA-BIDING PHAGE PROTEIN"/>
    <property type="match status" value="1"/>
</dbReference>
<organism evidence="3 4">
    <name type="scientific">Moraxella caprae</name>
    <dbReference type="NCBI Taxonomy" id="90240"/>
    <lineage>
        <taxon>Bacteria</taxon>
        <taxon>Pseudomonadati</taxon>
        <taxon>Pseudomonadota</taxon>
        <taxon>Gammaproteobacteria</taxon>
        <taxon>Moraxellales</taxon>
        <taxon>Moraxellaceae</taxon>
        <taxon>Moraxella</taxon>
    </lineage>
</organism>
<evidence type="ECO:0000313" key="4">
    <source>
        <dbReference type="Proteomes" id="UP000254065"/>
    </source>
</evidence>
<dbReference type="InterPro" id="IPR010982">
    <property type="entry name" value="Lambda_DNA-bd_dom_sf"/>
</dbReference>
<name>A0A378QYH7_9GAMM</name>
<dbReference type="AlphaFoldDB" id="A0A378QYH7"/>
<accession>A0A378QYH7</accession>